<keyword evidence="3" id="KW-1185">Reference proteome</keyword>
<protein>
    <recommendedName>
        <fullName evidence="4">DUF4843 domain-containing protein</fullName>
    </recommendedName>
</protein>
<keyword evidence="1" id="KW-0732">Signal</keyword>
<dbReference type="RefSeq" id="WP_027325537.1">
    <property type="nucleotide sequence ID" value="NZ_CAMBON010000062.1"/>
</dbReference>
<dbReference type="AlphaFoldDB" id="A0A5D3EBX0"/>
<organism evidence="2 3">
    <name type="scientific">Bacteroides pyogenes</name>
    <dbReference type="NCBI Taxonomy" id="310300"/>
    <lineage>
        <taxon>Bacteria</taxon>
        <taxon>Pseudomonadati</taxon>
        <taxon>Bacteroidota</taxon>
        <taxon>Bacteroidia</taxon>
        <taxon>Bacteroidales</taxon>
        <taxon>Bacteroidaceae</taxon>
        <taxon>Bacteroides</taxon>
    </lineage>
</organism>
<dbReference type="PROSITE" id="PS51257">
    <property type="entry name" value="PROKAR_LIPOPROTEIN"/>
    <property type="match status" value="1"/>
</dbReference>
<evidence type="ECO:0000313" key="3">
    <source>
        <dbReference type="Proteomes" id="UP000324383"/>
    </source>
</evidence>
<dbReference type="EMBL" id="VKLW01000013">
    <property type="protein sequence ID" value="TYK33703.1"/>
    <property type="molecule type" value="Genomic_DNA"/>
</dbReference>
<dbReference type="InterPro" id="IPR038179">
    <property type="entry name" value="NigD-like_N_sf"/>
</dbReference>
<dbReference type="Proteomes" id="UP000324383">
    <property type="component" value="Unassembled WGS sequence"/>
</dbReference>
<comment type="caution">
    <text evidence="2">The sequence shown here is derived from an EMBL/GenBank/DDBJ whole genome shotgun (WGS) entry which is preliminary data.</text>
</comment>
<reference evidence="2 3" key="1">
    <citation type="submission" date="2019-07" db="EMBL/GenBank/DDBJ databases">
        <title>Draft Genome Sequences of Bacteroides pyogenes Strains Isolated from the Uterus Holstein Dairy Cows with Metritis.</title>
        <authorList>
            <person name="Cunha F."/>
            <person name="Galvao K.N."/>
            <person name="Jeon S.J."/>
            <person name="Jeong K.C."/>
        </authorList>
    </citation>
    <scope>NUCLEOTIDE SEQUENCE [LARGE SCALE GENOMIC DNA]</scope>
    <source>
        <strain evidence="2 3">KG-31</strain>
    </source>
</reference>
<feature type="chain" id="PRO_5030116223" description="DUF4843 domain-containing protein" evidence="1">
    <location>
        <begin position="23"/>
        <end position="249"/>
    </location>
</feature>
<name>A0A5D3EBX0_9BACE</name>
<evidence type="ECO:0000313" key="2">
    <source>
        <dbReference type="EMBL" id="TYK33703.1"/>
    </source>
</evidence>
<sequence length="249" mass="28467">MRKKKLYLMCLTAVLASLSVCSCLNDSDNDKVQVQTFVQVNTYDLPVSFTNSVGVKLIPNQTITVPDNKEMALINYQYDKSTVPANATSITITLLENPYYFTKSPISSAEETGNAPFVTLEPYNFRGGFFNKTILVLPISFKYKRYADEKELKEEIQRHTFAMTYDHETGFKDGVLTLHLHHSITPEDDVQRDTDGFDFKAYDLSSVLSGIESDEVTKVEVLIKENQFNDKYSEAQEKTYSYEYPFNKK</sequence>
<gene>
    <name evidence="2" type="ORF">FNJ60_07210</name>
</gene>
<proteinExistence type="predicted"/>
<accession>A0A5D3EBX0</accession>
<dbReference type="Gene3D" id="2.60.40.3220">
    <property type="match status" value="1"/>
</dbReference>
<evidence type="ECO:0000256" key="1">
    <source>
        <dbReference type="SAM" id="SignalP"/>
    </source>
</evidence>
<feature type="signal peptide" evidence="1">
    <location>
        <begin position="1"/>
        <end position="22"/>
    </location>
</feature>
<dbReference type="Gene3D" id="2.40.50.500">
    <property type="entry name" value="NigD-like N-terminal OB domain"/>
    <property type="match status" value="1"/>
</dbReference>
<evidence type="ECO:0008006" key="4">
    <source>
        <dbReference type="Google" id="ProtNLM"/>
    </source>
</evidence>